<dbReference type="EMBL" id="BMHP01000003">
    <property type="protein sequence ID" value="GGD84540.1"/>
    <property type="molecule type" value="Genomic_DNA"/>
</dbReference>
<comment type="caution">
    <text evidence="2">The sequence shown here is derived from an EMBL/GenBank/DDBJ whole genome shotgun (WGS) entry which is preliminary data.</text>
</comment>
<proteinExistence type="predicted"/>
<name>A0A916ZAN8_9BACL</name>
<gene>
    <name evidence="2" type="ORF">GCM10010911_48590</name>
</gene>
<dbReference type="Proteomes" id="UP000612456">
    <property type="component" value="Unassembled WGS sequence"/>
</dbReference>
<reference evidence="2" key="2">
    <citation type="submission" date="2020-09" db="EMBL/GenBank/DDBJ databases">
        <authorList>
            <person name="Sun Q."/>
            <person name="Zhou Y."/>
        </authorList>
    </citation>
    <scope>NUCLEOTIDE SEQUENCE</scope>
    <source>
        <strain evidence="2">CGMCC 1.15178</strain>
    </source>
</reference>
<evidence type="ECO:0000313" key="2">
    <source>
        <dbReference type="EMBL" id="GGD84540.1"/>
    </source>
</evidence>
<keyword evidence="1" id="KW-0472">Membrane</keyword>
<sequence length="63" mass="7163">MIRALGFSIVNCLLFIVAGIIHRIMVRYFGLPIKDVLVYWGAFAGIFFLVSFIALLIFNPKRS</sequence>
<evidence type="ECO:0000313" key="3">
    <source>
        <dbReference type="Proteomes" id="UP000612456"/>
    </source>
</evidence>
<reference evidence="2" key="1">
    <citation type="journal article" date="2014" name="Int. J. Syst. Evol. Microbiol.">
        <title>Complete genome sequence of Corynebacterium casei LMG S-19264T (=DSM 44701T), isolated from a smear-ripened cheese.</title>
        <authorList>
            <consortium name="US DOE Joint Genome Institute (JGI-PGF)"/>
            <person name="Walter F."/>
            <person name="Albersmeier A."/>
            <person name="Kalinowski J."/>
            <person name="Ruckert C."/>
        </authorList>
    </citation>
    <scope>NUCLEOTIDE SEQUENCE</scope>
    <source>
        <strain evidence="2">CGMCC 1.15178</strain>
    </source>
</reference>
<keyword evidence="1" id="KW-0812">Transmembrane</keyword>
<keyword evidence="1" id="KW-1133">Transmembrane helix</keyword>
<feature type="transmembrane region" description="Helical" evidence="1">
    <location>
        <begin position="7"/>
        <end position="25"/>
    </location>
</feature>
<keyword evidence="3" id="KW-1185">Reference proteome</keyword>
<dbReference type="NCBIfam" id="NF037932">
    <property type="entry name" value="ocin_sys_WGxF"/>
    <property type="match status" value="1"/>
</dbReference>
<dbReference type="RefSeq" id="WP_188995785.1">
    <property type="nucleotide sequence ID" value="NZ_BMHP01000003.1"/>
</dbReference>
<accession>A0A916ZAN8</accession>
<dbReference type="AlphaFoldDB" id="A0A916ZAN8"/>
<protein>
    <submittedName>
        <fullName evidence="2">Uncharacterized protein</fullName>
    </submittedName>
</protein>
<feature type="transmembrane region" description="Helical" evidence="1">
    <location>
        <begin position="37"/>
        <end position="58"/>
    </location>
</feature>
<evidence type="ECO:0000256" key="1">
    <source>
        <dbReference type="SAM" id="Phobius"/>
    </source>
</evidence>
<organism evidence="2 3">
    <name type="scientific">Paenibacillus nasutitermitis</name>
    <dbReference type="NCBI Taxonomy" id="1652958"/>
    <lineage>
        <taxon>Bacteria</taxon>
        <taxon>Bacillati</taxon>
        <taxon>Bacillota</taxon>
        <taxon>Bacilli</taxon>
        <taxon>Bacillales</taxon>
        <taxon>Paenibacillaceae</taxon>
        <taxon>Paenibacillus</taxon>
    </lineage>
</organism>